<evidence type="ECO:0000313" key="2">
    <source>
        <dbReference type="EMBL" id="CAB4023121.1"/>
    </source>
</evidence>
<feature type="compositionally biased region" description="Polar residues" evidence="1">
    <location>
        <begin position="152"/>
        <end position="163"/>
    </location>
</feature>
<reference evidence="2" key="1">
    <citation type="submission" date="2020-04" db="EMBL/GenBank/DDBJ databases">
        <authorList>
            <person name="Alioto T."/>
            <person name="Alioto T."/>
            <person name="Gomez Garrido J."/>
        </authorList>
    </citation>
    <scope>NUCLEOTIDE SEQUENCE</scope>
    <source>
        <strain evidence="2">A484AB</strain>
    </source>
</reference>
<protein>
    <submittedName>
        <fullName evidence="2">Uncharacterized protein</fullName>
    </submittedName>
</protein>
<keyword evidence="3" id="KW-1185">Reference proteome</keyword>
<dbReference type="OrthoDB" id="8964326at2759"/>
<comment type="caution">
    <text evidence="2">The sequence shown here is derived from an EMBL/GenBank/DDBJ whole genome shotgun (WGS) entry which is preliminary data.</text>
</comment>
<feature type="region of interest" description="Disordered" evidence="1">
    <location>
        <begin position="152"/>
        <end position="182"/>
    </location>
</feature>
<proteinExistence type="predicted"/>
<accession>A0A7D9J6S1</accession>
<organism evidence="2 3">
    <name type="scientific">Paramuricea clavata</name>
    <name type="common">Red gorgonian</name>
    <name type="synonym">Violescent sea-whip</name>
    <dbReference type="NCBI Taxonomy" id="317549"/>
    <lineage>
        <taxon>Eukaryota</taxon>
        <taxon>Metazoa</taxon>
        <taxon>Cnidaria</taxon>
        <taxon>Anthozoa</taxon>
        <taxon>Octocorallia</taxon>
        <taxon>Malacalcyonacea</taxon>
        <taxon>Plexauridae</taxon>
        <taxon>Paramuricea</taxon>
    </lineage>
</organism>
<evidence type="ECO:0000313" key="3">
    <source>
        <dbReference type="Proteomes" id="UP001152795"/>
    </source>
</evidence>
<feature type="non-terminal residue" evidence="2">
    <location>
        <position position="182"/>
    </location>
</feature>
<gene>
    <name evidence="2" type="ORF">PACLA_8A014591</name>
</gene>
<sequence>GDVGPPGIAGIPGLQGEPGDPGFCPVEICDAIQEARLLESRVQALENLFKQHVLHSDVKPTESPLMALHITSDILLTKGNFSNGKVGIPSNVKVNIALKNAAPLIATSQHGGKFLINSTVRLLDRSKVAEMQKSAIARIPVLDGVSMTEQQFQTPRSGLQQEVPSIKKSRIPVLTNPQRLHE</sequence>
<dbReference type="AlphaFoldDB" id="A0A7D9J6S1"/>
<evidence type="ECO:0000256" key="1">
    <source>
        <dbReference type="SAM" id="MobiDB-lite"/>
    </source>
</evidence>
<dbReference type="EMBL" id="CACRXK020012328">
    <property type="protein sequence ID" value="CAB4023121.1"/>
    <property type="molecule type" value="Genomic_DNA"/>
</dbReference>
<dbReference type="Proteomes" id="UP001152795">
    <property type="component" value="Unassembled WGS sequence"/>
</dbReference>
<name>A0A7D9J6S1_PARCT</name>